<reference evidence="10 11" key="1">
    <citation type="submission" date="2014-04" db="EMBL/GenBank/DDBJ databases">
        <title>Draft genome sequence of Photobacterium halotolerans S2753: a solonamide, ngercheumicin and holomycin producer.</title>
        <authorList>
            <person name="Machado H.R."/>
            <person name="Gram L."/>
        </authorList>
    </citation>
    <scope>NUCLEOTIDE SEQUENCE [LARGE SCALE GENOMIC DNA]</scope>
    <source>
        <strain evidence="10 11">S2753</strain>
    </source>
</reference>
<dbReference type="SUPFAM" id="SSF57652">
    <property type="entry name" value="HIPIP (high potential iron protein)"/>
    <property type="match status" value="1"/>
</dbReference>
<comment type="caution">
    <text evidence="10">The sequence shown here is derived from an EMBL/GenBank/DDBJ whole genome shotgun (WGS) entry which is preliminary data.</text>
</comment>
<keyword evidence="6 8" id="KW-0408">Iron</keyword>
<dbReference type="AlphaFoldDB" id="A0A066RUH2"/>
<dbReference type="InterPro" id="IPR006311">
    <property type="entry name" value="TAT_signal"/>
</dbReference>
<evidence type="ECO:0000256" key="1">
    <source>
        <dbReference type="ARBA" id="ARBA00002137"/>
    </source>
</evidence>
<dbReference type="RefSeq" id="WP_036752844.1">
    <property type="nucleotide sequence ID" value="NZ_JAGSGC010000010.1"/>
</dbReference>
<evidence type="ECO:0000256" key="4">
    <source>
        <dbReference type="ARBA" id="ARBA00022723"/>
    </source>
</evidence>
<keyword evidence="7 8" id="KW-0411">Iron-sulfur</keyword>
<dbReference type="GO" id="GO:0046872">
    <property type="term" value="F:metal ion binding"/>
    <property type="evidence" value="ECO:0007669"/>
    <property type="project" value="UniProtKB-KW"/>
</dbReference>
<keyword evidence="11" id="KW-1185">Reference proteome</keyword>
<gene>
    <name evidence="10" type="ORF">EA58_12335</name>
</gene>
<keyword evidence="3 8" id="KW-0004">4Fe-4S</keyword>
<comment type="subunit">
    <text evidence="8">Homodimer.</text>
</comment>
<dbReference type="Pfam" id="PF01355">
    <property type="entry name" value="HIPIP"/>
    <property type="match status" value="1"/>
</dbReference>
<keyword evidence="2 8" id="KW-0813">Transport</keyword>
<evidence type="ECO:0000256" key="5">
    <source>
        <dbReference type="ARBA" id="ARBA00022982"/>
    </source>
</evidence>
<dbReference type="Gene3D" id="4.10.490.10">
    <property type="entry name" value="High potential iron-sulphur protein"/>
    <property type="match status" value="1"/>
</dbReference>
<dbReference type="GO" id="GO:0019646">
    <property type="term" value="P:aerobic electron transport chain"/>
    <property type="evidence" value="ECO:0007669"/>
    <property type="project" value="InterPro"/>
</dbReference>
<dbReference type="PROSITE" id="PS51318">
    <property type="entry name" value="TAT"/>
    <property type="match status" value="1"/>
</dbReference>
<dbReference type="InterPro" id="IPR036369">
    <property type="entry name" value="HIPIP_sf"/>
</dbReference>
<dbReference type="EMBL" id="JMIB01000023">
    <property type="protein sequence ID" value="KDM91347.1"/>
    <property type="molecule type" value="Genomic_DNA"/>
</dbReference>
<sequence>MKTSTDRRRFLRLTMAGIIGITLGDQILQKKALASTELAHLEEDDPQAAALKYTHKSPHADQHCSNCMLLQGNEGDEWRPCAIFPGKAVNAKGWCSAWTAKPA</sequence>
<evidence type="ECO:0000256" key="6">
    <source>
        <dbReference type="ARBA" id="ARBA00023004"/>
    </source>
</evidence>
<evidence type="ECO:0000256" key="3">
    <source>
        <dbReference type="ARBA" id="ARBA00022485"/>
    </source>
</evidence>
<proteinExistence type="inferred from homology"/>
<comment type="similarity">
    <text evidence="8">Belongs to the high-potential iron-sulfur protein (HiPIP) family.</text>
</comment>
<dbReference type="Proteomes" id="UP000027192">
    <property type="component" value="Unassembled WGS sequence"/>
</dbReference>
<evidence type="ECO:0000256" key="2">
    <source>
        <dbReference type="ARBA" id="ARBA00022448"/>
    </source>
</evidence>
<dbReference type="OrthoDB" id="5298540at2"/>
<evidence type="ECO:0000313" key="10">
    <source>
        <dbReference type="EMBL" id="KDM91347.1"/>
    </source>
</evidence>
<evidence type="ECO:0000256" key="8">
    <source>
        <dbReference type="RuleBase" id="RU000620"/>
    </source>
</evidence>
<evidence type="ECO:0000313" key="11">
    <source>
        <dbReference type="Proteomes" id="UP000027192"/>
    </source>
</evidence>
<accession>A0A066RUH2</accession>
<dbReference type="PROSITE" id="PS51373">
    <property type="entry name" value="HIPIP"/>
    <property type="match status" value="1"/>
</dbReference>
<keyword evidence="5 8" id="KW-0249">Electron transport</keyword>
<dbReference type="GO" id="GO:0009055">
    <property type="term" value="F:electron transfer activity"/>
    <property type="evidence" value="ECO:0007669"/>
    <property type="project" value="InterPro"/>
</dbReference>
<keyword evidence="4 8" id="KW-0479">Metal-binding</keyword>
<evidence type="ECO:0000256" key="7">
    <source>
        <dbReference type="ARBA" id="ARBA00023014"/>
    </source>
</evidence>
<dbReference type="InterPro" id="IPR000170">
    <property type="entry name" value="High_potential_FeS_prot"/>
</dbReference>
<name>A0A066RUH2_9GAMM</name>
<comment type="function">
    <text evidence="1 8">Specific class of high-redox-potential 4Fe-4S ferredoxins. Functions in anaerobic electron transport in most purple and in some other photosynthetic bacteria and in at least one genus (Paracoccus) of halophilic, denitrifying bacteria.</text>
</comment>
<feature type="domain" description="High potential iron-sulfur proteins family profile" evidence="9">
    <location>
        <begin position="35"/>
        <end position="103"/>
    </location>
</feature>
<dbReference type="GO" id="GO:0051539">
    <property type="term" value="F:4 iron, 4 sulfur cluster binding"/>
    <property type="evidence" value="ECO:0007669"/>
    <property type="project" value="UniProtKB-KW"/>
</dbReference>
<organism evidence="10 11">
    <name type="scientific">Photobacterium galatheae</name>
    <dbReference type="NCBI Taxonomy" id="1654360"/>
    <lineage>
        <taxon>Bacteria</taxon>
        <taxon>Pseudomonadati</taxon>
        <taxon>Pseudomonadota</taxon>
        <taxon>Gammaproteobacteria</taxon>
        <taxon>Vibrionales</taxon>
        <taxon>Vibrionaceae</taxon>
        <taxon>Photobacterium</taxon>
    </lineage>
</organism>
<protein>
    <recommendedName>
        <fullName evidence="8">High-potential iron-sulfur protein</fullName>
        <shortName evidence="8">HiPIP</shortName>
    </recommendedName>
</protein>
<evidence type="ECO:0000259" key="9">
    <source>
        <dbReference type="PROSITE" id="PS51373"/>
    </source>
</evidence>